<feature type="compositionally biased region" description="Polar residues" evidence="4">
    <location>
        <begin position="247"/>
        <end position="262"/>
    </location>
</feature>
<evidence type="ECO:0000256" key="3">
    <source>
        <dbReference type="ARBA" id="ARBA00023242"/>
    </source>
</evidence>
<comment type="subcellular location">
    <subcellularLocation>
        <location evidence="2">Cytoplasm</location>
    </subcellularLocation>
    <subcellularLocation>
        <location evidence="1">Nucleus</location>
    </subcellularLocation>
</comment>
<feature type="region of interest" description="Disordered" evidence="4">
    <location>
        <begin position="1"/>
        <end position="37"/>
    </location>
</feature>
<evidence type="ECO:0000313" key="6">
    <source>
        <dbReference type="EMBL" id="KAF9578335.1"/>
    </source>
</evidence>
<dbReference type="InterPro" id="IPR013910">
    <property type="entry name" value="TF_PAP1"/>
</dbReference>
<sequence>MLQNAGSGTTAQDLLSGPLAGQDYYPPDSELPASPAAIASSKRIISHLHHKSDHYSNAKPGSAIDDNVHFSEGESDDEGDAPSEGKPAPKKAGRKPLTTEPTNKRKAQNRAAQRAFRDRKERYVKSLEDRIKELEDLNPSKSDTKLLEENTNLKVLVQKLETENYILKEQSFTFDFPISQSRSVNSLCTHLSSTSAAALLARSQTSDQVPTSRAMPGTNGFSKYADTNHLSGNNPAVTAAKHLTNDQLPWTPASSGADSVPNSPHDHMLPTPEQDNISHISYTDNAAVVPRYRNGTPEDISLFSTLLDGTGNSFGHSLHSTSSPQHSAAGMSATTTSTATTITTTQAVNHMGFAGTTVPTSAATVTSTVETLANDTSAALATPQSLIDCSLQNQPSPASTIALFTDNSPSPTLDDLVNTPLFSTDKNGNVLFTPPQAPMSLGMTSLTFEQTQALFTDFRDPSDPRDYFASFEDPVETSLPDHSLGGGLFNDPLFDTYALHDVPVVGMAAGQNVMGVTIKVEEVNALPTPAQEVATPIMSTDECDEKTPHRLPPLGENEAAIPCPQVWEHIAKHPKFDDADIDELCAELKSKAKCSGHGPVIALSDVDKLMSRLNQE</sequence>
<dbReference type="InterPro" id="IPR050936">
    <property type="entry name" value="AP-1-like"/>
</dbReference>
<organism evidence="6 7">
    <name type="scientific">Lunasporangiospora selenospora</name>
    <dbReference type="NCBI Taxonomy" id="979761"/>
    <lineage>
        <taxon>Eukaryota</taxon>
        <taxon>Fungi</taxon>
        <taxon>Fungi incertae sedis</taxon>
        <taxon>Mucoromycota</taxon>
        <taxon>Mortierellomycotina</taxon>
        <taxon>Mortierellomycetes</taxon>
        <taxon>Mortierellales</taxon>
        <taxon>Mortierellaceae</taxon>
        <taxon>Lunasporangiospora</taxon>
    </lineage>
</organism>
<feature type="region of interest" description="Disordered" evidence="4">
    <location>
        <begin position="247"/>
        <end position="277"/>
    </location>
</feature>
<reference evidence="6" key="1">
    <citation type="journal article" date="2020" name="Fungal Divers.">
        <title>Resolving the Mortierellaceae phylogeny through synthesis of multi-gene phylogenetics and phylogenomics.</title>
        <authorList>
            <person name="Vandepol N."/>
            <person name="Liber J."/>
            <person name="Desiro A."/>
            <person name="Na H."/>
            <person name="Kennedy M."/>
            <person name="Barry K."/>
            <person name="Grigoriev I.V."/>
            <person name="Miller A.N."/>
            <person name="O'Donnell K."/>
            <person name="Stajich J.E."/>
            <person name="Bonito G."/>
        </authorList>
    </citation>
    <scope>NUCLEOTIDE SEQUENCE</scope>
    <source>
        <strain evidence="6">KOD1015</strain>
    </source>
</reference>
<feature type="domain" description="BZIP" evidence="5">
    <location>
        <begin position="104"/>
        <end position="119"/>
    </location>
</feature>
<dbReference type="SUPFAM" id="SSF111430">
    <property type="entry name" value="YAP1 redox domain"/>
    <property type="match status" value="1"/>
</dbReference>
<evidence type="ECO:0000256" key="2">
    <source>
        <dbReference type="ARBA" id="ARBA00004496"/>
    </source>
</evidence>
<dbReference type="Gene3D" id="1.20.5.170">
    <property type="match status" value="1"/>
</dbReference>
<dbReference type="GO" id="GO:0090575">
    <property type="term" value="C:RNA polymerase II transcription regulator complex"/>
    <property type="evidence" value="ECO:0007669"/>
    <property type="project" value="TreeGrafter"/>
</dbReference>
<dbReference type="Pfam" id="PF08601">
    <property type="entry name" value="PAP1"/>
    <property type="match status" value="1"/>
</dbReference>
<feature type="compositionally biased region" description="Polar residues" evidence="4">
    <location>
        <begin position="1"/>
        <end position="13"/>
    </location>
</feature>
<dbReference type="PANTHER" id="PTHR40621:SF6">
    <property type="entry name" value="AP-1-LIKE TRANSCRIPTION FACTOR YAP1-RELATED"/>
    <property type="match status" value="1"/>
</dbReference>
<evidence type="ECO:0000313" key="7">
    <source>
        <dbReference type="Proteomes" id="UP000780801"/>
    </source>
</evidence>
<dbReference type="PANTHER" id="PTHR40621">
    <property type="entry name" value="TRANSCRIPTION FACTOR KAPC-RELATED"/>
    <property type="match status" value="1"/>
</dbReference>
<feature type="region of interest" description="Disordered" evidence="4">
    <location>
        <begin position="49"/>
        <end position="121"/>
    </location>
</feature>
<dbReference type="InterPro" id="IPR004827">
    <property type="entry name" value="bZIP"/>
</dbReference>
<dbReference type="PROSITE" id="PS00036">
    <property type="entry name" value="BZIP_BASIC"/>
    <property type="match status" value="1"/>
</dbReference>
<dbReference type="Pfam" id="PF00170">
    <property type="entry name" value="bZIP_1"/>
    <property type="match status" value="1"/>
</dbReference>
<dbReference type="EMBL" id="JAABOA010003763">
    <property type="protein sequence ID" value="KAF9578335.1"/>
    <property type="molecule type" value="Genomic_DNA"/>
</dbReference>
<dbReference type="InterPro" id="IPR023167">
    <property type="entry name" value="Yap1_redox_dom_sf"/>
</dbReference>
<comment type="caution">
    <text evidence="6">The sequence shown here is derived from an EMBL/GenBank/DDBJ whole genome shotgun (WGS) entry which is preliminary data.</text>
</comment>
<gene>
    <name evidence="6" type="primary">YAP1_1</name>
    <name evidence="6" type="ORF">BGW38_005916</name>
</gene>
<accession>A0A9P6KB55</accession>
<protein>
    <submittedName>
        <fullName evidence="6">DNA-binding transcription factor yap1</fullName>
    </submittedName>
</protein>
<dbReference type="InterPro" id="IPR046347">
    <property type="entry name" value="bZIP_sf"/>
</dbReference>
<keyword evidence="7" id="KW-1185">Reference proteome</keyword>
<dbReference type="CDD" id="cd14688">
    <property type="entry name" value="bZIP_YAP"/>
    <property type="match status" value="1"/>
</dbReference>
<keyword evidence="6" id="KW-0238">DNA-binding</keyword>
<dbReference type="GO" id="GO:0033554">
    <property type="term" value="P:cellular response to stress"/>
    <property type="evidence" value="ECO:0007669"/>
    <property type="project" value="UniProtKB-ARBA"/>
</dbReference>
<dbReference type="Proteomes" id="UP000780801">
    <property type="component" value="Unassembled WGS sequence"/>
</dbReference>
<proteinExistence type="predicted"/>
<evidence type="ECO:0000256" key="1">
    <source>
        <dbReference type="ARBA" id="ARBA00004123"/>
    </source>
</evidence>
<dbReference type="AlphaFoldDB" id="A0A9P6KB55"/>
<evidence type="ECO:0000259" key="5">
    <source>
        <dbReference type="PROSITE" id="PS00036"/>
    </source>
</evidence>
<dbReference type="SUPFAM" id="SSF57959">
    <property type="entry name" value="Leucine zipper domain"/>
    <property type="match status" value="1"/>
</dbReference>
<dbReference type="GO" id="GO:0005737">
    <property type="term" value="C:cytoplasm"/>
    <property type="evidence" value="ECO:0007669"/>
    <property type="project" value="UniProtKB-SubCell"/>
</dbReference>
<dbReference type="GO" id="GO:0001228">
    <property type="term" value="F:DNA-binding transcription activator activity, RNA polymerase II-specific"/>
    <property type="evidence" value="ECO:0007669"/>
    <property type="project" value="TreeGrafter"/>
</dbReference>
<keyword evidence="3" id="KW-0539">Nucleus</keyword>
<dbReference type="Gene3D" id="1.10.238.100">
    <property type="entry name" value="YAP1 redox domain. Chain B"/>
    <property type="match status" value="1"/>
</dbReference>
<dbReference type="SMART" id="SM00338">
    <property type="entry name" value="BRLZ"/>
    <property type="match status" value="1"/>
</dbReference>
<name>A0A9P6KB55_9FUNG</name>
<evidence type="ECO:0000256" key="4">
    <source>
        <dbReference type="SAM" id="MobiDB-lite"/>
    </source>
</evidence>
<dbReference type="OrthoDB" id="2593073at2759"/>
<dbReference type="GO" id="GO:0000976">
    <property type="term" value="F:transcription cis-regulatory region binding"/>
    <property type="evidence" value="ECO:0007669"/>
    <property type="project" value="InterPro"/>
</dbReference>